<sequence length="55" mass="6269">MDFFRSFLSFIIENLDVPAVILLSVSVVLLSAESSKQKKEIEKLNKKVEQLKSND</sequence>
<dbReference type="STRING" id="1130080.SAMN04488113_10610"/>
<accession>A0A1H6SG34</accession>
<evidence type="ECO:0000256" key="1">
    <source>
        <dbReference type="SAM" id="Coils"/>
    </source>
</evidence>
<organism evidence="2 3">
    <name type="scientific">Alkalibacterium gilvum</name>
    <dbReference type="NCBI Taxonomy" id="1130080"/>
    <lineage>
        <taxon>Bacteria</taxon>
        <taxon>Bacillati</taxon>
        <taxon>Bacillota</taxon>
        <taxon>Bacilli</taxon>
        <taxon>Lactobacillales</taxon>
        <taxon>Carnobacteriaceae</taxon>
        <taxon>Alkalibacterium</taxon>
    </lineage>
</organism>
<keyword evidence="3" id="KW-1185">Reference proteome</keyword>
<keyword evidence="1" id="KW-0175">Coiled coil</keyword>
<proteinExistence type="predicted"/>
<dbReference type="AlphaFoldDB" id="A0A1H6SG34"/>
<dbReference type="Proteomes" id="UP000198564">
    <property type="component" value="Unassembled WGS sequence"/>
</dbReference>
<gene>
    <name evidence="2" type="ORF">SAMN04488113_10610</name>
</gene>
<reference evidence="3" key="1">
    <citation type="submission" date="2016-10" db="EMBL/GenBank/DDBJ databases">
        <authorList>
            <person name="Varghese N."/>
            <person name="Submissions S."/>
        </authorList>
    </citation>
    <scope>NUCLEOTIDE SEQUENCE [LARGE SCALE GENOMIC DNA]</scope>
    <source>
        <strain evidence="3">DSM 25751</strain>
    </source>
</reference>
<feature type="coiled-coil region" evidence="1">
    <location>
        <begin position="27"/>
        <end position="54"/>
    </location>
</feature>
<protein>
    <submittedName>
        <fullName evidence="2">Uncharacterized protein</fullName>
    </submittedName>
</protein>
<name>A0A1H6SG34_9LACT</name>
<evidence type="ECO:0000313" key="3">
    <source>
        <dbReference type="Proteomes" id="UP000198564"/>
    </source>
</evidence>
<evidence type="ECO:0000313" key="2">
    <source>
        <dbReference type="EMBL" id="SEI62382.1"/>
    </source>
</evidence>
<dbReference type="EMBL" id="FNYW01000006">
    <property type="protein sequence ID" value="SEI62382.1"/>
    <property type="molecule type" value="Genomic_DNA"/>
</dbReference>
<dbReference type="RefSeq" id="WP_177170482.1">
    <property type="nucleotide sequence ID" value="NZ_FNYW01000006.1"/>
</dbReference>